<dbReference type="OrthoDB" id="44104at2157"/>
<name>A0A2U9IE28_9CREN</name>
<dbReference type="Proteomes" id="UP000248044">
    <property type="component" value="Chromosome"/>
</dbReference>
<gene>
    <name evidence="1" type="ORF">DFR85_06455</name>
</gene>
<organism evidence="1 2">
    <name type="scientific">Acidianus brierleyi</name>
    <dbReference type="NCBI Taxonomy" id="41673"/>
    <lineage>
        <taxon>Archaea</taxon>
        <taxon>Thermoproteota</taxon>
        <taxon>Thermoprotei</taxon>
        <taxon>Sulfolobales</taxon>
        <taxon>Sulfolobaceae</taxon>
        <taxon>Acidianus</taxon>
    </lineage>
</organism>
<protein>
    <submittedName>
        <fullName evidence="1">Uncharacterized protein</fullName>
    </submittedName>
</protein>
<dbReference type="AlphaFoldDB" id="A0A2U9IE28"/>
<accession>A0A2U9IE28</accession>
<dbReference type="RefSeq" id="WP_110270172.1">
    <property type="nucleotide sequence ID" value="NZ_CP029289.2"/>
</dbReference>
<proteinExistence type="predicted"/>
<dbReference type="KEGG" id="abri:DFR85_06455"/>
<evidence type="ECO:0000313" key="1">
    <source>
        <dbReference type="EMBL" id="AWR94291.1"/>
    </source>
</evidence>
<reference evidence="1 2" key="1">
    <citation type="submission" date="2018-05" db="EMBL/GenBank/DDBJ databases">
        <title>Complete Genome Sequences of Extremely Thermoacidophilic, Metal-Mobilizing Type-Strain Members of the Archaeal Family Sulfolobaceae: Acidianus brierleyi DSM-1651T, Acidianus sulfidivorans DSM-18786T, Metallosphaera hakonensis DSM-7519T, and Metallosphaera prunae DSM-10039T.</title>
        <authorList>
            <person name="Counts J.A."/>
            <person name="Kelly R.M."/>
        </authorList>
    </citation>
    <scope>NUCLEOTIDE SEQUENCE [LARGE SCALE GENOMIC DNA]</scope>
    <source>
        <strain evidence="1 2">DSM 1651</strain>
    </source>
</reference>
<evidence type="ECO:0000313" key="2">
    <source>
        <dbReference type="Proteomes" id="UP000248044"/>
    </source>
</evidence>
<sequence length="72" mass="8675">MQRVLIWKEWYEILEKIARDNKISMNELIAKILTTEECLNLPEVKTTSKKSINVNINDKYLMEKIHKYLFCD</sequence>
<keyword evidence="2" id="KW-1185">Reference proteome</keyword>
<dbReference type="EMBL" id="CP029289">
    <property type="protein sequence ID" value="AWR94291.1"/>
    <property type="molecule type" value="Genomic_DNA"/>
</dbReference>
<dbReference type="GeneID" id="36831781"/>